<reference evidence="2" key="1">
    <citation type="journal article" date="2017" name="Curr. Microbiol.">
        <title>Genomic Diversity of Type B3 Bacteriophages of Caulobacter crescentus.</title>
        <authorList>
            <person name="Ash K.T."/>
            <person name="Drake K.M."/>
            <person name="Gibbs W.S."/>
            <person name="Ely B."/>
        </authorList>
    </citation>
    <scope>NUCLEOTIDE SEQUENCE [LARGE SCALE GENOMIC DNA]</scope>
</reference>
<evidence type="ECO:0000313" key="2">
    <source>
        <dbReference type="Proteomes" id="UP000222485"/>
    </source>
</evidence>
<gene>
    <name evidence="1" type="ORF">Ccr32_gp295</name>
</gene>
<dbReference type="EMBL" id="KY555146">
    <property type="protein sequence ID" value="ARB15213.1"/>
    <property type="molecule type" value="Genomic_DNA"/>
</dbReference>
<name>A0A1V0EE68_9CAUD</name>
<accession>A0A1V0EE68</accession>
<organism evidence="1 2">
    <name type="scientific">Caulobacter phage Ccr32</name>
    <dbReference type="NCBI Taxonomy" id="1959738"/>
    <lineage>
        <taxon>Viruses</taxon>
        <taxon>Duplodnaviria</taxon>
        <taxon>Heunggongvirae</taxon>
        <taxon>Uroviricota</taxon>
        <taxon>Caudoviricetes</taxon>
        <taxon>Jeanschmidtviridae</taxon>
        <taxon>Shapirovirus</taxon>
        <taxon>Shapirovirus cbk</taxon>
    </lineage>
</organism>
<proteinExistence type="predicted"/>
<protein>
    <submittedName>
        <fullName evidence="1">Uncharacterized protein</fullName>
    </submittedName>
</protein>
<sequence>MVSAYQQSLNAQASGLSTQADPLARGYWKNGQWVRNSLHDRLKAYIARVPDVEFHRYSTRPAGSITVAGISPNAYVPVTDQRSPPAPFSKDRWCYMPKTMRALVEAGVLMVASLDVQMDGSTKVAIYKPVR</sequence>
<dbReference type="Proteomes" id="UP000222485">
    <property type="component" value="Genome"/>
</dbReference>
<evidence type="ECO:0000313" key="1">
    <source>
        <dbReference type="EMBL" id="ARB15213.1"/>
    </source>
</evidence>